<sequence>MGDLMRKVFWTLGRRRYAGYDEFVRAVSEYQAQISPDDNGWVPDAVLAPGPITVTYTAMWKDVDDTLEVPLGEVGRSLSMGRALFELNNATVEFFADADHCFFEGLVPMSTGGYQLRTGS</sequence>
<reference evidence="2" key="1">
    <citation type="journal article" date="2023" name="Mar. Drugs">
        <title>Gemmata algarum, a Novel Planctomycete Isolated from an Algal Mat, Displays Antimicrobial Activity.</title>
        <authorList>
            <person name="Kumar G."/>
            <person name="Kallscheuer N."/>
            <person name="Kashif M."/>
            <person name="Ahamad S."/>
            <person name="Jagadeeshwari U."/>
            <person name="Pannikurungottu S."/>
            <person name="Haufschild T."/>
            <person name="Kabuu M."/>
            <person name="Sasikala C."/>
            <person name="Jogler C."/>
            <person name="Ramana C."/>
        </authorList>
    </citation>
    <scope>NUCLEOTIDE SEQUENCE [LARGE SCALE GENOMIC DNA]</scope>
    <source>
        <strain evidence="2">JC673</strain>
    </source>
</reference>
<dbReference type="RefSeq" id="WP_320688676.1">
    <property type="nucleotide sequence ID" value="NZ_JAXBLV010000211.1"/>
</dbReference>
<gene>
    <name evidence="1" type="ORF">R5W23_003840</name>
</gene>
<keyword evidence="2" id="KW-1185">Reference proteome</keyword>
<evidence type="ECO:0000313" key="2">
    <source>
        <dbReference type="Proteomes" id="UP001272242"/>
    </source>
</evidence>
<evidence type="ECO:0000313" key="1">
    <source>
        <dbReference type="EMBL" id="MDY3562374.1"/>
    </source>
</evidence>
<comment type="caution">
    <text evidence="1">The sequence shown here is derived from an EMBL/GenBank/DDBJ whole genome shotgun (WGS) entry which is preliminary data.</text>
</comment>
<proteinExistence type="predicted"/>
<accession>A0ABU5F4G7</accession>
<protein>
    <submittedName>
        <fullName evidence="1">Uncharacterized protein</fullName>
    </submittedName>
</protein>
<dbReference type="Proteomes" id="UP001272242">
    <property type="component" value="Unassembled WGS sequence"/>
</dbReference>
<organism evidence="1 2">
    <name type="scientific">Gemmata algarum</name>
    <dbReference type="NCBI Taxonomy" id="2975278"/>
    <lineage>
        <taxon>Bacteria</taxon>
        <taxon>Pseudomonadati</taxon>
        <taxon>Planctomycetota</taxon>
        <taxon>Planctomycetia</taxon>
        <taxon>Gemmatales</taxon>
        <taxon>Gemmataceae</taxon>
        <taxon>Gemmata</taxon>
    </lineage>
</organism>
<dbReference type="EMBL" id="JAXBLV010000211">
    <property type="protein sequence ID" value="MDY3562374.1"/>
    <property type="molecule type" value="Genomic_DNA"/>
</dbReference>
<name>A0ABU5F4G7_9BACT</name>